<feature type="domain" description="NadR/Ttd14 AAA" evidence="1">
    <location>
        <begin position="10"/>
        <end position="160"/>
    </location>
</feature>
<accession>A0A1H7RIT6</accession>
<organism evidence="2 3">
    <name type="scientific">Parapedobacter koreensis</name>
    <dbReference type="NCBI Taxonomy" id="332977"/>
    <lineage>
        <taxon>Bacteria</taxon>
        <taxon>Pseudomonadati</taxon>
        <taxon>Bacteroidota</taxon>
        <taxon>Sphingobacteriia</taxon>
        <taxon>Sphingobacteriales</taxon>
        <taxon>Sphingobacteriaceae</taxon>
        <taxon>Parapedobacter</taxon>
    </lineage>
</organism>
<dbReference type="InterPro" id="IPR027417">
    <property type="entry name" value="P-loop_NTPase"/>
</dbReference>
<evidence type="ECO:0000259" key="1">
    <source>
        <dbReference type="Pfam" id="PF13521"/>
    </source>
</evidence>
<dbReference type="AlphaFoldDB" id="A0A1H7RIT6"/>
<reference evidence="3" key="1">
    <citation type="submission" date="2016-10" db="EMBL/GenBank/DDBJ databases">
        <authorList>
            <person name="Varghese N."/>
            <person name="Submissions S."/>
        </authorList>
    </citation>
    <scope>NUCLEOTIDE SEQUENCE [LARGE SCALE GENOMIC DNA]</scope>
    <source>
        <strain evidence="3">Jip14</strain>
    </source>
</reference>
<dbReference type="EMBL" id="FNZR01000007">
    <property type="protein sequence ID" value="SEL59734.1"/>
    <property type="molecule type" value="Genomic_DNA"/>
</dbReference>
<dbReference type="Proteomes" id="UP000198916">
    <property type="component" value="Unassembled WGS sequence"/>
</dbReference>
<keyword evidence="2" id="KW-0808">Transferase</keyword>
<dbReference type="PANTHER" id="PTHR37512:SF1">
    <property type="entry name" value="NADR_TTD14 AAA DOMAIN-CONTAINING PROTEIN"/>
    <property type="match status" value="1"/>
</dbReference>
<dbReference type="Pfam" id="PF13521">
    <property type="entry name" value="AAA_28"/>
    <property type="match status" value="1"/>
</dbReference>
<name>A0A1H7RIT6_9SPHI</name>
<dbReference type="InterPro" id="IPR038727">
    <property type="entry name" value="NadR/Ttd14_AAA_dom"/>
</dbReference>
<sequence length="184" mass="21254">MKHDSGQLIKIAVVGPESTGKSTIAEQLARYYGTVCVPEYAREYCKYLNREYTLQDELNMFYGQLALERSLVPLAQNNLLVCDTMILTIKVWCDHLFDYTPDAVLEALQTMQYDYYLLMDIDLPWVDDPLRDFPNLRKHFMEVWHTELQAIHANYVVVSGLGVDRFANALAAINHYLKSHEATK</sequence>
<keyword evidence="3" id="KW-1185">Reference proteome</keyword>
<proteinExistence type="predicted"/>
<dbReference type="SUPFAM" id="SSF52540">
    <property type="entry name" value="P-loop containing nucleoside triphosphate hydrolases"/>
    <property type="match status" value="1"/>
</dbReference>
<dbReference type="PANTHER" id="PTHR37512">
    <property type="entry name" value="TRIFUNCTIONAL NAD BIOSYNTHESIS/REGULATOR PROTEIN NADR"/>
    <property type="match status" value="1"/>
</dbReference>
<dbReference type="GO" id="GO:0016779">
    <property type="term" value="F:nucleotidyltransferase activity"/>
    <property type="evidence" value="ECO:0007669"/>
    <property type="project" value="UniProtKB-KW"/>
</dbReference>
<dbReference type="OrthoDB" id="9151999at2"/>
<evidence type="ECO:0000313" key="3">
    <source>
        <dbReference type="Proteomes" id="UP000198916"/>
    </source>
</evidence>
<dbReference type="InterPro" id="IPR052735">
    <property type="entry name" value="NAD_biosynth-regulator"/>
</dbReference>
<evidence type="ECO:0000313" key="2">
    <source>
        <dbReference type="EMBL" id="SEL59734.1"/>
    </source>
</evidence>
<keyword evidence="2" id="KW-0548">Nucleotidyltransferase</keyword>
<dbReference type="RefSeq" id="WP_090607088.1">
    <property type="nucleotide sequence ID" value="NZ_FNZR01000007.1"/>
</dbReference>
<dbReference type="Gene3D" id="3.40.50.300">
    <property type="entry name" value="P-loop containing nucleotide triphosphate hydrolases"/>
    <property type="match status" value="1"/>
</dbReference>
<protein>
    <submittedName>
        <fullName evidence="2">Nicotinamide-nucleotide adenylyltransferase, NadR type</fullName>
    </submittedName>
</protein>
<dbReference type="STRING" id="332977.SAMN05421740_107124"/>
<gene>
    <name evidence="2" type="ORF">SAMN05421740_107124</name>
</gene>